<protein>
    <recommendedName>
        <fullName evidence="3">DUF1015 domain-containing protein</fullName>
    </recommendedName>
</protein>
<name>C5LJ47_PERM5</name>
<dbReference type="Pfam" id="PF06245">
    <property type="entry name" value="DUF1015"/>
    <property type="match status" value="1"/>
</dbReference>
<dbReference type="InterPro" id="IPR008323">
    <property type="entry name" value="UCP033563"/>
</dbReference>
<proteinExistence type="predicted"/>
<evidence type="ECO:0008006" key="3">
    <source>
        <dbReference type="Google" id="ProtNLM"/>
    </source>
</evidence>
<dbReference type="RefSeq" id="XP_002771430.1">
    <property type="nucleotide sequence ID" value="XM_002771384.1"/>
</dbReference>
<dbReference type="OrthoDB" id="5126881at2759"/>
<sequence>MSSSTEELFSKIGVRVPYTLLPADEVDKTKWAVIACDQYTSEPDYWDRVEKFVGSEPSTLRLMFPEVYLDKGRDEEVSCCV</sequence>
<reference evidence="1 2" key="1">
    <citation type="submission" date="2008-07" db="EMBL/GenBank/DDBJ databases">
        <authorList>
            <person name="El-Sayed N."/>
            <person name="Caler E."/>
            <person name="Inman J."/>
            <person name="Amedeo P."/>
            <person name="Hass B."/>
            <person name="Wortman J."/>
        </authorList>
    </citation>
    <scope>NUCLEOTIDE SEQUENCE [LARGE SCALE GENOMIC DNA]</scope>
    <source>
        <strain evidence="2">ATCC 50983 / TXsc</strain>
    </source>
</reference>
<dbReference type="Proteomes" id="UP000007800">
    <property type="component" value="Unassembled WGS sequence"/>
</dbReference>
<dbReference type="InParanoid" id="C5LJ47"/>
<accession>C5LJ47</accession>
<evidence type="ECO:0000313" key="1">
    <source>
        <dbReference type="EMBL" id="EER03246.1"/>
    </source>
</evidence>
<dbReference type="GeneID" id="9052194"/>
<dbReference type="AlphaFoldDB" id="C5LJ47"/>
<evidence type="ECO:0000313" key="2">
    <source>
        <dbReference type="Proteomes" id="UP000007800"/>
    </source>
</evidence>
<gene>
    <name evidence="1" type="ORF">Pmar_PMAR021875</name>
</gene>
<organism evidence="2">
    <name type="scientific">Perkinsus marinus (strain ATCC 50983 / TXsc)</name>
    <dbReference type="NCBI Taxonomy" id="423536"/>
    <lineage>
        <taxon>Eukaryota</taxon>
        <taxon>Sar</taxon>
        <taxon>Alveolata</taxon>
        <taxon>Perkinsozoa</taxon>
        <taxon>Perkinsea</taxon>
        <taxon>Perkinsida</taxon>
        <taxon>Perkinsidae</taxon>
        <taxon>Perkinsus</taxon>
    </lineage>
</organism>
<dbReference type="OMA" id="WAIIACD"/>
<dbReference type="EMBL" id="GG682336">
    <property type="protein sequence ID" value="EER03246.1"/>
    <property type="molecule type" value="Genomic_DNA"/>
</dbReference>
<keyword evidence="2" id="KW-1185">Reference proteome</keyword>